<organism evidence="3 4">
    <name type="scientific">Peribacillus deserti</name>
    <dbReference type="NCBI Taxonomy" id="673318"/>
    <lineage>
        <taxon>Bacteria</taxon>
        <taxon>Bacillati</taxon>
        <taxon>Bacillota</taxon>
        <taxon>Bacilli</taxon>
        <taxon>Bacillales</taxon>
        <taxon>Bacillaceae</taxon>
        <taxon>Peribacillus</taxon>
    </lineage>
</organism>
<dbReference type="InterPro" id="IPR043894">
    <property type="entry name" value="MupG_C"/>
</dbReference>
<accession>A0ABS2QGI7</accession>
<evidence type="ECO:0008006" key="5">
    <source>
        <dbReference type="Google" id="ProtNLM"/>
    </source>
</evidence>
<name>A0ABS2QGI7_9BACI</name>
<dbReference type="Gene3D" id="2.40.100.10">
    <property type="entry name" value="Cyclophilin-like"/>
    <property type="match status" value="1"/>
</dbReference>
<dbReference type="Pfam" id="PF19200">
    <property type="entry name" value="MupG_N"/>
    <property type="match status" value="1"/>
</dbReference>
<dbReference type="InterPro" id="IPR013785">
    <property type="entry name" value="Aldolase_TIM"/>
</dbReference>
<keyword evidence="4" id="KW-1185">Reference proteome</keyword>
<dbReference type="InterPro" id="IPR017853">
    <property type="entry name" value="GH"/>
</dbReference>
<protein>
    <recommendedName>
        <fullName evidence="5">DUF871 domain-containing protein</fullName>
    </recommendedName>
</protein>
<evidence type="ECO:0000313" key="4">
    <source>
        <dbReference type="Proteomes" id="UP000823486"/>
    </source>
</evidence>
<evidence type="ECO:0000259" key="1">
    <source>
        <dbReference type="Pfam" id="PF05913"/>
    </source>
</evidence>
<dbReference type="SUPFAM" id="SSF51445">
    <property type="entry name" value="(Trans)glycosidases"/>
    <property type="match status" value="1"/>
</dbReference>
<reference evidence="3 4" key="1">
    <citation type="submission" date="2021-01" db="EMBL/GenBank/DDBJ databases">
        <title>Genomic Encyclopedia of Type Strains, Phase IV (KMG-IV): sequencing the most valuable type-strain genomes for metagenomic binning, comparative biology and taxonomic classification.</title>
        <authorList>
            <person name="Goeker M."/>
        </authorList>
    </citation>
    <scope>NUCLEOTIDE SEQUENCE [LARGE SCALE GENOMIC DNA]</scope>
    <source>
        <strain evidence="3 4">DSM 105482</strain>
    </source>
</reference>
<dbReference type="Pfam" id="PF05913">
    <property type="entry name" value="MupG_C"/>
    <property type="match status" value="1"/>
</dbReference>
<dbReference type="RefSeq" id="WP_204541427.1">
    <property type="nucleotide sequence ID" value="NZ_JAFBFI010000006.1"/>
</dbReference>
<dbReference type="Gene3D" id="3.20.20.70">
    <property type="entry name" value="Aldolase class I"/>
    <property type="match status" value="1"/>
</dbReference>
<dbReference type="Proteomes" id="UP000823486">
    <property type="component" value="Unassembled WGS sequence"/>
</dbReference>
<feature type="domain" description="6-phospho-N-acetylmuramidase N-terminal" evidence="2">
    <location>
        <begin position="2"/>
        <end position="232"/>
    </location>
</feature>
<sequence length="357" mass="40463">MLGISVYLGHMEEHEQHLYLKTMKDAGFTSIFTSLHIPEDNPSTFKELLAALGSQARELGMELIADVSPKSLIHLGLTFENLHQIVDWGVSGLRIDYGIEAEAIAKLSGVMKIALNASTIDDELYSQLKASGLKEENVEAWHNYYPRPETGLNKEEFIEHNKWLISLGFTVMAFVPGDEHLRGPLFKGLPTLEDHRGLSPFTAYLDLMHDCYVSKVIIGDKSLRENTLRKFTQYNQGILELNIHLWEGLPDPEQQIVRLLHKNRMDAARDVIRSEPSRIYTADKGLSIPPREPHARKIGSITIDNKDYGRYQGELQIVKRTLPMDPKVNLAGTVVEEDIELIKYLYAGKTFVLKEID</sequence>
<gene>
    <name evidence="3" type="ORF">JOC77_001711</name>
</gene>
<comment type="caution">
    <text evidence="3">The sequence shown here is derived from an EMBL/GenBank/DDBJ whole genome shotgun (WGS) entry which is preliminary data.</text>
</comment>
<proteinExistence type="predicted"/>
<dbReference type="PANTHER" id="PTHR38435:SF2">
    <property type="entry name" value="DUF871 DOMAIN-CONTAINING PROTEIN"/>
    <property type="match status" value="1"/>
</dbReference>
<dbReference type="PANTHER" id="PTHR38435">
    <property type="match status" value="1"/>
</dbReference>
<feature type="domain" description="6-phospho-N-acetylmuramidase C-terminal" evidence="1">
    <location>
        <begin position="239"/>
        <end position="353"/>
    </location>
</feature>
<dbReference type="InterPro" id="IPR029000">
    <property type="entry name" value="Cyclophilin-like_dom_sf"/>
</dbReference>
<dbReference type="InterPro" id="IPR008589">
    <property type="entry name" value="MupG"/>
</dbReference>
<evidence type="ECO:0000313" key="3">
    <source>
        <dbReference type="EMBL" id="MBM7692281.1"/>
    </source>
</evidence>
<evidence type="ECO:0000259" key="2">
    <source>
        <dbReference type="Pfam" id="PF19200"/>
    </source>
</evidence>
<dbReference type="InterPro" id="IPR043797">
    <property type="entry name" value="MupG_N"/>
</dbReference>
<dbReference type="EMBL" id="JAFBFI010000006">
    <property type="protein sequence ID" value="MBM7692281.1"/>
    <property type="molecule type" value="Genomic_DNA"/>
</dbReference>
<dbReference type="SUPFAM" id="SSF50891">
    <property type="entry name" value="Cyclophilin-like"/>
    <property type="match status" value="1"/>
</dbReference>